<reference evidence="3" key="2">
    <citation type="submission" date="2018-10" db="UniProtKB">
        <authorList>
            <consortium name="EnsemblPlants"/>
        </authorList>
    </citation>
    <scope>IDENTIFICATION</scope>
</reference>
<sequence length="358" mass="40301">MLHQVIALLSSFQDFLAFAGTSRSWRSAASSFPSIYTSTFPPLHLKPDARYARRQQKCKWQLVDPSRTALPPRCLAPRNAPSSAHYLGSSYGYLIFFDQTHCLLVNAYTGTKTKSPKLRPGNNFGNYYYGILTAPLNSSNSCLLLCSNTSMFQWKSGTHSWVEQPFASGGARILQIVFFKGQMFAIDFLQRIHIMQFLPQLAMHEVAAVRGEDMVIGLHFKPWLVVCGERLLLVDLSVVSDELYGIHGKFQGFHLDLSTEPAKWVEIEKLENWTLFITFDRRNPTFSCMSPERWGGKSNCIYVARPIEGSDEPWTAIELGQPVPSTTRAISSSLMRPPGASQLENLWVLPSSVYDFGQ</sequence>
<dbReference type="OMA" id="LQRIHIM"/>
<dbReference type="EnsemblPlants" id="TraesCS7D02G033900.1">
    <property type="protein sequence ID" value="TraesCS7D02G033900.1"/>
    <property type="gene ID" value="TraesCS7D02G033900"/>
</dbReference>
<feature type="domain" description="KIB1-4 beta-propeller" evidence="2">
    <location>
        <begin position="78"/>
        <end position="304"/>
    </location>
</feature>
<accession>A0A3B6TH64</accession>
<evidence type="ECO:0000313" key="3">
    <source>
        <dbReference type="EnsemblPlants" id="TraesCS7D02G033900.1"/>
    </source>
</evidence>
<dbReference type="Gramene" id="TraesCS7D03G0076500.1">
    <property type="protein sequence ID" value="TraesCS7D03G0076500.1.CDS"/>
    <property type="gene ID" value="TraesCS7D03G0076500"/>
</dbReference>
<dbReference type="PANTHER" id="PTHR33800">
    <property type="entry name" value="OS06G0113600 PROTEIN"/>
    <property type="match status" value="1"/>
</dbReference>
<evidence type="ECO:0000313" key="4">
    <source>
        <dbReference type="Proteomes" id="UP000019116"/>
    </source>
</evidence>
<feature type="chain" id="PRO_5043181030" description="KIB1-4 beta-propeller domain-containing protein" evidence="1">
    <location>
        <begin position="18"/>
        <end position="358"/>
    </location>
</feature>
<dbReference type="Gramene" id="TraesCLE_scaffold_018057_01G000300.1">
    <property type="protein sequence ID" value="TraesCLE_scaffold_018057_01G000300.1"/>
    <property type="gene ID" value="TraesCLE_scaffold_018057_01G000300"/>
</dbReference>
<name>A0A3B6TH64_WHEAT</name>
<keyword evidence="1" id="KW-0732">Signal</keyword>
<dbReference type="AlphaFoldDB" id="A0A3B6TH64"/>
<dbReference type="Proteomes" id="UP000019116">
    <property type="component" value="Chromosome 7D"/>
</dbReference>
<keyword evidence="4" id="KW-1185">Reference proteome</keyword>
<proteinExistence type="predicted"/>
<feature type="signal peptide" evidence="1">
    <location>
        <begin position="1"/>
        <end position="17"/>
    </location>
</feature>
<dbReference type="Gramene" id="TraesROB_scaffold_035178_01G000300.1">
    <property type="protein sequence ID" value="TraesROB_scaffold_035178_01G000300.1"/>
    <property type="gene ID" value="TraesROB_scaffold_035178_01G000300"/>
</dbReference>
<dbReference type="OrthoDB" id="616378at2759"/>
<dbReference type="Pfam" id="PF03478">
    <property type="entry name" value="Beta-prop_KIB1-4"/>
    <property type="match status" value="1"/>
</dbReference>
<evidence type="ECO:0000259" key="2">
    <source>
        <dbReference type="Pfam" id="PF03478"/>
    </source>
</evidence>
<dbReference type="Gramene" id="TraesWEE_scaffold_020324_01G000300.1">
    <property type="protein sequence ID" value="TraesWEE_scaffold_020324_01G000300.1"/>
    <property type="gene ID" value="TraesWEE_scaffold_020324_01G000300"/>
</dbReference>
<dbReference type="Gramene" id="TraesCS7D02G033900.1">
    <property type="protein sequence ID" value="TraesCS7D02G033900.1"/>
    <property type="gene ID" value="TraesCS7D02G033900"/>
</dbReference>
<evidence type="ECO:0000256" key="1">
    <source>
        <dbReference type="SAM" id="SignalP"/>
    </source>
</evidence>
<reference evidence="3" key="1">
    <citation type="submission" date="2018-08" db="EMBL/GenBank/DDBJ databases">
        <authorList>
            <person name="Rossello M."/>
        </authorList>
    </citation>
    <scope>NUCLEOTIDE SEQUENCE [LARGE SCALE GENOMIC DNA]</scope>
    <source>
        <strain evidence="3">cv. Chinese Spring</strain>
    </source>
</reference>
<dbReference type="InterPro" id="IPR005174">
    <property type="entry name" value="KIB1-4_b-propeller"/>
</dbReference>
<dbReference type="Gramene" id="TraesCAD_scaffold_039133_01G000300.1">
    <property type="protein sequence ID" value="TraesCAD_scaffold_039133_01G000300.1"/>
    <property type="gene ID" value="TraesCAD_scaffold_039133_01G000300"/>
</dbReference>
<protein>
    <recommendedName>
        <fullName evidence="2">KIB1-4 beta-propeller domain-containing protein</fullName>
    </recommendedName>
</protein>
<organism evidence="3">
    <name type="scientific">Triticum aestivum</name>
    <name type="common">Wheat</name>
    <dbReference type="NCBI Taxonomy" id="4565"/>
    <lineage>
        <taxon>Eukaryota</taxon>
        <taxon>Viridiplantae</taxon>
        <taxon>Streptophyta</taxon>
        <taxon>Embryophyta</taxon>
        <taxon>Tracheophyta</taxon>
        <taxon>Spermatophyta</taxon>
        <taxon>Magnoliopsida</taxon>
        <taxon>Liliopsida</taxon>
        <taxon>Poales</taxon>
        <taxon>Poaceae</taxon>
        <taxon>BOP clade</taxon>
        <taxon>Pooideae</taxon>
        <taxon>Triticodae</taxon>
        <taxon>Triticeae</taxon>
        <taxon>Triticinae</taxon>
        <taxon>Triticum</taxon>
    </lineage>
</organism>
<dbReference type="PANTHER" id="PTHR33800:SF13">
    <property type="entry name" value="OS06G0113600 PROTEIN"/>
    <property type="match status" value="1"/>
</dbReference>